<dbReference type="EMBL" id="QAOG01000004">
    <property type="protein sequence ID" value="PTQ59827.1"/>
    <property type="molecule type" value="Genomic_DNA"/>
</dbReference>
<gene>
    <name evidence="2" type="ORF">C8J26_2681</name>
</gene>
<evidence type="ECO:0000256" key="1">
    <source>
        <dbReference type="SAM" id="Phobius"/>
    </source>
</evidence>
<proteinExistence type="predicted"/>
<keyword evidence="1" id="KW-0472">Membrane</keyword>
<dbReference type="RefSeq" id="WP_146168839.1">
    <property type="nucleotide sequence ID" value="NZ_QAOG01000004.1"/>
</dbReference>
<keyword evidence="3" id="KW-1185">Reference proteome</keyword>
<dbReference type="Gene3D" id="3.40.50.450">
    <property type="match status" value="1"/>
</dbReference>
<protein>
    <recommendedName>
        <fullName evidence="4">Nucleoside 2-deoxyribosyltransferase-like protein</fullName>
    </recommendedName>
</protein>
<evidence type="ECO:0008006" key="4">
    <source>
        <dbReference type="Google" id="ProtNLM"/>
    </source>
</evidence>
<dbReference type="SUPFAM" id="SSF52309">
    <property type="entry name" value="N-(deoxy)ribosyltransferase-like"/>
    <property type="match status" value="1"/>
</dbReference>
<feature type="transmembrane region" description="Helical" evidence="1">
    <location>
        <begin position="12"/>
        <end position="30"/>
    </location>
</feature>
<sequence length="249" mass="27731">MSDLTQRLFDTVASSALITLPIVATIFVITRRLMNQVMHGREVSRYDNIKHEAVLSEMRASYEHRLADLTREMVATRARWEEANHLIISGQRNQPATSSTNAVDVDSFLKSYGLSSDKAKVIEDKIFVLTPFSDDEKETYQVIKSVCSEAGFIVTRGDEHRAEGDILPQIVGGIISSEIVIANISSRNANVFFELGIAMALGKPTLLISDTLSDVPFDIQNRRIIVFKGFSDLQRKLTSALLQTVRGAR</sequence>
<accession>A0A2T5GKH2</accession>
<organism evidence="2 3">
    <name type="scientific">Sphingomonas aurantiaca</name>
    <dbReference type="NCBI Taxonomy" id="185949"/>
    <lineage>
        <taxon>Bacteria</taxon>
        <taxon>Pseudomonadati</taxon>
        <taxon>Pseudomonadota</taxon>
        <taxon>Alphaproteobacteria</taxon>
        <taxon>Sphingomonadales</taxon>
        <taxon>Sphingomonadaceae</taxon>
        <taxon>Sphingomonas</taxon>
    </lineage>
</organism>
<reference evidence="2 3" key="1">
    <citation type="submission" date="2018-04" db="EMBL/GenBank/DDBJ databases">
        <title>Genomic Encyclopedia of Type Strains, Phase III (KMG-III): the genomes of soil and plant-associated and newly described type strains.</title>
        <authorList>
            <person name="Whitman W."/>
        </authorList>
    </citation>
    <scope>NUCLEOTIDE SEQUENCE [LARGE SCALE GENOMIC DNA]</scope>
    <source>
        <strain evidence="2 3">MA101b</strain>
    </source>
</reference>
<dbReference type="AlphaFoldDB" id="A0A2T5GKH2"/>
<dbReference type="Proteomes" id="UP000244189">
    <property type="component" value="Unassembled WGS sequence"/>
</dbReference>
<name>A0A2T5GKH2_9SPHN</name>
<evidence type="ECO:0000313" key="3">
    <source>
        <dbReference type="Proteomes" id="UP000244189"/>
    </source>
</evidence>
<comment type="caution">
    <text evidence="2">The sequence shown here is derived from an EMBL/GenBank/DDBJ whole genome shotgun (WGS) entry which is preliminary data.</text>
</comment>
<evidence type="ECO:0000313" key="2">
    <source>
        <dbReference type="EMBL" id="PTQ59827.1"/>
    </source>
</evidence>
<keyword evidence="1" id="KW-0812">Transmembrane</keyword>
<keyword evidence="1" id="KW-1133">Transmembrane helix</keyword>